<evidence type="ECO:0000256" key="1">
    <source>
        <dbReference type="SAM" id="MobiDB-lite"/>
    </source>
</evidence>
<name>A0A0B5A0D6_9CAUD</name>
<keyword evidence="3" id="KW-1185">Reference proteome</keyword>
<feature type="compositionally biased region" description="Basic and acidic residues" evidence="1">
    <location>
        <begin position="159"/>
        <end position="171"/>
    </location>
</feature>
<reference evidence="3" key="1">
    <citation type="submission" date="2014-11" db="EMBL/GenBank/DDBJ databases">
        <title>Complete genome sequence of Paracoccus marcusii phage vB_PmaS_IMEP1 isolated from the South China Sea.</title>
        <authorList>
            <person name="Xu Y."/>
            <person name="Zhang R."/>
            <person name="Jiao N."/>
        </authorList>
    </citation>
    <scope>NUCLEOTIDE SEQUENCE [LARGE SCALE GENOMIC DNA]</scope>
</reference>
<sequence length="216" mass="23344">MTKLNKVQTDMLSRIAEATLDQTQGYAMVKNGATVAMLADAGLVETNPQMVEGDKIAARATDKGVDAYQNGDNVEPANATADEPATNEGNQTMSEFKIDTGVPVPAIKRTGAATSIYPFDALEVGQSFFVPATEDMPNPGKSLASTVSSASKRYATENGSREITRKNRTTGEQETVTVPTYHYERKFMVRSVEENGVKGARVWRVEPKNDGEDGDE</sequence>
<dbReference type="EMBL" id="KP162168">
    <property type="protein sequence ID" value="AJD83152.1"/>
    <property type="molecule type" value="Genomic_DNA"/>
</dbReference>
<proteinExistence type="predicted"/>
<dbReference type="InterPro" id="IPR055727">
    <property type="entry name" value="DUF7303"/>
</dbReference>
<dbReference type="GeneID" id="23681312"/>
<dbReference type="RefSeq" id="YP_009126418.1">
    <property type="nucleotide sequence ID" value="NC_026608.1"/>
</dbReference>
<evidence type="ECO:0000313" key="2">
    <source>
        <dbReference type="EMBL" id="AJD83152.1"/>
    </source>
</evidence>
<organism evidence="2 3">
    <name type="scientific">Paracoccus phage vB_PmaS-R3</name>
    <dbReference type="NCBI Taxonomy" id="2494563"/>
    <lineage>
        <taxon>Viruses</taxon>
        <taxon>Duplodnaviria</taxon>
        <taxon>Heunggongvirae</taxon>
        <taxon>Uroviricota</taxon>
        <taxon>Caudoviricetes</taxon>
        <taxon>Zhuquevirus</taxon>
        <taxon>Zhuquevirus R3</taxon>
    </lineage>
</organism>
<dbReference type="Pfam" id="PF23978">
    <property type="entry name" value="DUF7303"/>
    <property type="match status" value="1"/>
</dbReference>
<protein>
    <submittedName>
        <fullName evidence="2">Uncharacterized protein</fullName>
    </submittedName>
</protein>
<feature type="region of interest" description="Disordered" evidence="1">
    <location>
        <begin position="140"/>
        <end position="174"/>
    </location>
</feature>
<reference evidence="2 3" key="2">
    <citation type="journal article" date="2015" name="Stand. Genomic Sci.">
        <title>Complete genome sequence of Paracoccus marcusii phage vB_PmaS-R3 isolated from the South China Sea.</title>
        <authorList>
            <person name="Xu Y."/>
            <person name="Zhang R."/>
            <person name="Jiao N."/>
        </authorList>
    </citation>
    <scope>NUCLEOTIDE SEQUENCE [LARGE SCALE GENOMIC DNA]</scope>
</reference>
<accession>A0A0B5A0D6</accession>
<feature type="region of interest" description="Disordered" evidence="1">
    <location>
        <begin position="67"/>
        <end position="89"/>
    </location>
</feature>
<dbReference type="KEGG" id="vg:23681312"/>
<dbReference type="Proteomes" id="UP000031732">
    <property type="component" value="Genome"/>
</dbReference>
<evidence type="ECO:0000313" key="3">
    <source>
        <dbReference type="Proteomes" id="UP000031732"/>
    </source>
</evidence>